<dbReference type="InterPro" id="IPR010657">
    <property type="entry name" value="ImpA_N"/>
</dbReference>
<dbReference type="EMBL" id="VOQS01000003">
    <property type="protein sequence ID" value="TXC83641.1"/>
    <property type="molecule type" value="Genomic_DNA"/>
</dbReference>
<accession>A0A5C6VG16</accession>
<dbReference type="EMBL" id="JAZHGA010000015">
    <property type="protein sequence ID" value="MEM5342196.1"/>
    <property type="molecule type" value="Genomic_DNA"/>
</dbReference>
<reference evidence="3 4" key="1">
    <citation type="journal article" date="2018" name="Int. J. Syst. Evol. Microbiol.">
        <title>Paraburkholderia azotifigens sp. nov., a nitrogen-fixing bacterium isolated from paddy soil.</title>
        <authorList>
            <person name="Choi G.M."/>
            <person name="Im W.T."/>
        </authorList>
    </citation>
    <scope>NUCLEOTIDE SEQUENCE [LARGE SCALE GENOMIC DNA]</scope>
    <source>
        <strain evidence="3 4">NF 2-5-3</strain>
    </source>
</reference>
<dbReference type="PANTHER" id="PTHR37951:SF1">
    <property type="entry name" value="TYPE VI SECRETION SYSTEM COMPONENT TSSA1"/>
    <property type="match status" value="1"/>
</dbReference>
<protein>
    <submittedName>
        <fullName evidence="3">Type VI secretion system protein TssA</fullName>
    </submittedName>
</protein>
<dbReference type="RefSeq" id="WP_028369703.1">
    <property type="nucleotide sequence ID" value="NZ_JAZHFZ010000015.1"/>
</dbReference>
<organism evidence="3 4">
    <name type="scientific">Paraburkholderia azotifigens</name>
    <dbReference type="NCBI Taxonomy" id="2057004"/>
    <lineage>
        <taxon>Bacteria</taxon>
        <taxon>Pseudomonadati</taxon>
        <taxon>Pseudomonadota</taxon>
        <taxon>Betaproteobacteria</taxon>
        <taxon>Burkholderiales</taxon>
        <taxon>Burkholderiaceae</taxon>
        <taxon>Paraburkholderia</taxon>
    </lineage>
</organism>
<reference evidence="3" key="2">
    <citation type="submission" date="2019-08" db="EMBL/GenBank/DDBJ databases">
        <authorList>
            <person name="Im W.-T."/>
        </authorList>
    </citation>
    <scope>NUCLEOTIDE SEQUENCE</scope>
    <source>
        <strain evidence="3">NF 2-5-3</strain>
    </source>
</reference>
<dbReference type="PANTHER" id="PTHR37951">
    <property type="entry name" value="CYTOPLASMIC PROTEIN-RELATED"/>
    <property type="match status" value="1"/>
</dbReference>
<evidence type="ECO:0000313" key="5">
    <source>
        <dbReference type="Proteomes" id="UP001481677"/>
    </source>
</evidence>
<sequence>MVTLDAGVLLADLSPERPCGDDVEYDPMFLELEQVVHGKPEVQYGDTVVAATPPDWKAAQALSLELFNKSRDLRVAAHLARALLNRQGFTGLAEGMALIEALLERHWDHVYPQLDPDDDNDPTARINALAVLVEPSEMLLDVRDTALAASRTHGIVRLRDIEYATGDVAVPDGIEPPSLASIDAAIADVRDDAAAVHAALHAARQSNTRIETLLTERVGAAQAIDLSPLSRLLQQAAGFLGERVGDTGQQVADEALAGDGMAGSSAATGAASPAAPSGEVNSRQDVIRLLDKICAYYEKHEPSSPVPLLLARARRLVDKSFIEILEDLAPEGLGQARQVGGIESE</sequence>
<evidence type="ECO:0000313" key="2">
    <source>
        <dbReference type="EMBL" id="MEM5342196.1"/>
    </source>
</evidence>
<feature type="domain" description="ImpA N-terminal" evidence="1">
    <location>
        <begin position="10"/>
        <end position="133"/>
    </location>
</feature>
<proteinExistence type="predicted"/>
<comment type="caution">
    <text evidence="3">The sequence shown here is derived from an EMBL/GenBank/DDBJ whole genome shotgun (WGS) entry which is preliminary data.</text>
</comment>
<dbReference type="Proteomes" id="UP000321776">
    <property type="component" value="Unassembled WGS sequence"/>
</dbReference>
<dbReference type="NCBIfam" id="TIGR03363">
    <property type="entry name" value="VI_chp_8"/>
    <property type="match status" value="1"/>
</dbReference>
<gene>
    <name evidence="3" type="primary">tssA</name>
    <name evidence="3" type="ORF">FRZ40_24990</name>
    <name evidence="2" type="ORF">V4C56_21535</name>
</gene>
<dbReference type="InterPro" id="IPR017740">
    <property type="entry name" value="TssA-like"/>
</dbReference>
<keyword evidence="5" id="KW-1185">Reference proteome</keyword>
<dbReference type="Pfam" id="PF06812">
    <property type="entry name" value="ImpA_N"/>
    <property type="match status" value="1"/>
</dbReference>
<dbReference type="AlphaFoldDB" id="A0A5C6VG16"/>
<evidence type="ECO:0000259" key="1">
    <source>
        <dbReference type="Pfam" id="PF06812"/>
    </source>
</evidence>
<reference evidence="2 5" key="3">
    <citation type="submission" date="2024-01" db="EMBL/GenBank/DDBJ databases">
        <title>The diversity of rhizobia nodulating Mimosa spp. in eleven states of Brazil covering several biomes is determined by host plant, location, and edaphic factors.</title>
        <authorList>
            <person name="Rouws L."/>
            <person name="Barauna A."/>
            <person name="Beukes C."/>
            <person name="De Faria S.M."/>
            <person name="Gross E."/>
            <person name="Dos Reis Junior F.B."/>
            <person name="Simon M."/>
            <person name="Maluk M."/>
            <person name="Odee D.W."/>
            <person name="Kenicer G."/>
            <person name="Young J.P.W."/>
            <person name="Reis V.M."/>
            <person name="Zilli J."/>
            <person name="James E.K."/>
        </authorList>
    </citation>
    <scope>NUCLEOTIDE SEQUENCE [LARGE SCALE GENOMIC DNA]</scope>
    <source>
        <strain evidence="2 5">JPY530</strain>
    </source>
</reference>
<name>A0A5C6VG16_9BURK</name>
<dbReference type="Proteomes" id="UP001481677">
    <property type="component" value="Unassembled WGS sequence"/>
</dbReference>
<evidence type="ECO:0000313" key="3">
    <source>
        <dbReference type="EMBL" id="TXC83641.1"/>
    </source>
</evidence>
<evidence type="ECO:0000313" key="4">
    <source>
        <dbReference type="Proteomes" id="UP000321776"/>
    </source>
</evidence>